<dbReference type="PIRSF" id="PIRSF005496">
    <property type="entry name" value="ATP_hel_hrpB"/>
    <property type="match status" value="1"/>
</dbReference>
<keyword evidence="1" id="KW-0547">Nucleotide-binding</keyword>
<dbReference type="eggNOG" id="COG1643">
    <property type="taxonomic scope" value="Bacteria"/>
</dbReference>
<dbReference type="InterPro" id="IPR013689">
    <property type="entry name" value="RNA_helicase_ATP-dep_HrpB_C"/>
</dbReference>
<dbReference type="InterPro" id="IPR027417">
    <property type="entry name" value="P-loop_NTPase"/>
</dbReference>
<feature type="domain" description="Helicase C-terminal" evidence="7">
    <location>
        <begin position="208"/>
        <end position="374"/>
    </location>
</feature>
<dbReference type="GO" id="GO:0003676">
    <property type="term" value="F:nucleic acid binding"/>
    <property type="evidence" value="ECO:0007669"/>
    <property type="project" value="InterPro"/>
</dbReference>
<dbReference type="PROSITE" id="PS51192">
    <property type="entry name" value="HELICASE_ATP_BIND_1"/>
    <property type="match status" value="1"/>
</dbReference>
<dbReference type="AlphaFoldDB" id="Q6MIP3"/>
<dbReference type="InterPro" id="IPR014001">
    <property type="entry name" value="Helicase_ATP-bd"/>
</dbReference>
<evidence type="ECO:0000259" key="6">
    <source>
        <dbReference type="PROSITE" id="PS51192"/>
    </source>
</evidence>
<evidence type="ECO:0000256" key="2">
    <source>
        <dbReference type="ARBA" id="ARBA00022801"/>
    </source>
</evidence>
<dbReference type="CDD" id="cd17990">
    <property type="entry name" value="DEXHc_HrpB"/>
    <property type="match status" value="1"/>
</dbReference>
<dbReference type="Gene3D" id="1.20.120.1080">
    <property type="match status" value="1"/>
</dbReference>
<dbReference type="NCBIfam" id="TIGR01970">
    <property type="entry name" value="DEAH_box_HrpB"/>
    <property type="match status" value="1"/>
</dbReference>
<accession>Q6MIP3</accession>
<keyword evidence="3 8" id="KW-0347">Helicase</keyword>
<dbReference type="PANTHER" id="PTHR43519">
    <property type="entry name" value="ATP-DEPENDENT RNA HELICASE HRPB"/>
    <property type="match status" value="1"/>
</dbReference>
<dbReference type="PROSITE" id="PS51194">
    <property type="entry name" value="HELICASE_CTER"/>
    <property type="match status" value="1"/>
</dbReference>
<keyword evidence="9" id="KW-1185">Reference proteome</keyword>
<evidence type="ECO:0000256" key="3">
    <source>
        <dbReference type="ARBA" id="ARBA00022806"/>
    </source>
</evidence>
<organism evidence="8 9">
    <name type="scientific">Bdellovibrio bacteriovorus (strain ATCC 15356 / DSM 50701 / NCIMB 9529 / HD100)</name>
    <dbReference type="NCBI Taxonomy" id="264462"/>
    <lineage>
        <taxon>Bacteria</taxon>
        <taxon>Pseudomonadati</taxon>
        <taxon>Bdellovibrionota</taxon>
        <taxon>Bdellovibrionia</taxon>
        <taxon>Bdellovibrionales</taxon>
        <taxon>Pseudobdellovibrionaceae</taxon>
        <taxon>Bdellovibrio</taxon>
    </lineage>
</organism>
<dbReference type="HOGENOM" id="CLU_001832_5_6_7"/>
<evidence type="ECO:0000256" key="4">
    <source>
        <dbReference type="ARBA" id="ARBA00022840"/>
    </source>
</evidence>
<dbReference type="STRING" id="264462.Bd3108"/>
<feature type="domain" description="Helicase ATP-binding" evidence="6">
    <location>
        <begin position="18"/>
        <end position="178"/>
    </location>
</feature>
<dbReference type="SMART" id="SM00487">
    <property type="entry name" value="DEXDc"/>
    <property type="match status" value="1"/>
</dbReference>
<evidence type="ECO:0000256" key="1">
    <source>
        <dbReference type="ARBA" id="ARBA00022741"/>
    </source>
</evidence>
<dbReference type="SUPFAM" id="SSF52540">
    <property type="entry name" value="P-loop containing nucleoside triphosphate hydrolases"/>
    <property type="match status" value="1"/>
</dbReference>
<dbReference type="CDD" id="cd18791">
    <property type="entry name" value="SF2_C_RHA"/>
    <property type="match status" value="1"/>
</dbReference>
<dbReference type="SMART" id="SM00847">
    <property type="entry name" value="HA2"/>
    <property type="match status" value="1"/>
</dbReference>
<name>Q6MIP3_BDEBA</name>
<dbReference type="FunFam" id="3.40.50.300:FF:002125">
    <property type="entry name" value="ATP-dependent helicase HrpB"/>
    <property type="match status" value="1"/>
</dbReference>
<keyword evidence="2" id="KW-0378">Hydrolase</keyword>
<dbReference type="InterPro" id="IPR001650">
    <property type="entry name" value="Helicase_C-like"/>
</dbReference>
<evidence type="ECO:0000259" key="7">
    <source>
        <dbReference type="PROSITE" id="PS51194"/>
    </source>
</evidence>
<reference evidence="8 9" key="1">
    <citation type="journal article" date="2004" name="Science">
        <title>A predator unmasked: life cycle of Bdellovibrio bacteriovorus from a genomic perspective.</title>
        <authorList>
            <person name="Rendulic S."/>
            <person name="Jagtap P."/>
            <person name="Rosinus A."/>
            <person name="Eppinger M."/>
            <person name="Baar C."/>
            <person name="Lanz C."/>
            <person name="Keller H."/>
            <person name="Lambert C."/>
            <person name="Evans K.J."/>
            <person name="Goesmann A."/>
            <person name="Meyer F."/>
            <person name="Sockett R.E."/>
            <person name="Schuster S.C."/>
        </authorList>
    </citation>
    <scope>NUCLEOTIDE SEQUENCE [LARGE SCALE GENOMIC DNA]</scope>
    <source>
        <strain evidence="9">ATCC 15356 / DSM 50701 / NCIMB 9529 / HD100</strain>
    </source>
</reference>
<dbReference type="InterPro" id="IPR011545">
    <property type="entry name" value="DEAD/DEAH_box_helicase_dom"/>
</dbReference>
<evidence type="ECO:0000256" key="5">
    <source>
        <dbReference type="SAM" id="MobiDB-lite"/>
    </source>
</evidence>
<evidence type="ECO:0000313" key="9">
    <source>
        <dbReference type="Proteomes" id="UP000008080"/>
    </source>
</evidence>
<dbReference type="EMBL" id="BX842654">
    <property type="protein sequence ID" value="CAE80870.1"/>
    <property type="molecule type" value="Genomic_DNA"/>
</dbReference>
<dbReference type="GO" id="GO:0005524">
    <property type="term" value="F:ATP binding"/>
    <property type="evidence" value="ECO:0007669"/>
    <property type="project" value="UniProtKB-KW"/>
</dbReference>
<dbReference type="InterPro" id="IPR007502">
    <property type="entry name" value="Helicase-assoc_dom"/>
</dbReference>
<dbReference type="InterPro" id="IPR049614">
    <property type="entry name" value="HrpB_DEXH"/>
</dbReference>
<evidence type="ECO:0000313" key="8">
    <source>
        <dbReference type="EMBL" id="CAE80870.1"/>
    </source>
</evidence>
<dbReference type="Pfam" id="PF00271">
    <property type="entry name" value="Helicase_C"/>
    <property type="match status" value="1"/>
</dbReference>
<dbReference type="PANTHER" id="PTHR43519:SF1">
    <property type="entry name" value="ATP-DEPENDENT RNA HELICASE HRPB"/>
    <property type="match status" value="1"/>
</dbReference>
<feature type="region of interest" description="Disordered" evidence="5">
    <location>
        <begin position="828"/>
        <end position="847"/>
    </location>
</feature>
<keyword evidence="4" id="KW-0067">ATP-binding</keyword>
<dbReference type="Proteomes" id="UP000008080">
    <property type="component" value="Chromosome"/>
</dbReference>
<proteinExistence type="predicted"/>
<dbReference type="InterPro" id="IPR010225">
    <property type="entry name" value="HrpB"/>
</dbReference>
<dbReference type="GO" id="GO:0004386">
    <property type="term" value="F:helicase activity"/>
    <property type="evidence" value="ECO:0007669"/>
    <property type="project" value="UniProtKB-KW"/>
</dbReference>
<dbReference type="GO" id="GO:0016787">
    <property type="term" value="F:hydrolase activity"/>
    <property type="evidence" value="ECO:0007669"/>
    <property type="project" value="UniProtKB-KW"/>
</dbReference>
<gene>
    <name evidence="8" type="primary">hrpB</name>
    <name evidence="8" type="ordered locus">Bd3108</name>
</gene>
<dbReference type="SMART" id="SM00490">
    <property type="entry name" value="HELICc"/>
    <property type="match status" value="1"/>
</dbReference>
<dbReference type="Gene3D" id="3.40.50.300">
    <property type="entry name" value="P-loop containing nucleotide triphosphate hydrolases"/>
    <property type="match status" value="2"/>
</dbReference>
<dbReference type="Pfam" id="PF00270">
    <property type="entry name" value="DEAD"/>
    <property type="match status" value="1"/>
</dbReference>
<protein>
    <submittedName>
        <fullName evidence="8">Helicase</fullName>
    </submittedName>
</protein>
<sequence length="847" mass="95408">MMSQELLLPIDSFVPEIQSLLKNGQNLVITAAPGAGKTTRLPPALLQVTSKKVIVLEPRRMAAIAAAHRIAEEQGWQVGEEIGYQVRFANKTSNKTRLVFMTEALLARQMIDDPELSDVELVILDEFHERSMHVDLALGLLRELQELGRDIKILVMSATLEAEKIASYLGDCPIVSVPGKLFELDVRYQKGSQQLQTFPQFFDAVAQTVKDAQLQTRHDILVFLPGVGEIDRAKDALQSWADSKNIELVPLHGSLNLEDQRRALKKTSQQRVILSTNIAESSVTIDGVNTVIDSGLAKNMKQDHRTGFSRLELGRISLSSAIQRSGRAARQFPGVAYRMWNKMDELSFGKSEVAEIQRVDLTESLLFLSAQGVTDFDSFSWFEKPQKVAIENALRYLRISGAVDDNNKITALGRKILHFPLPVRLAKLMLVGMDLGAIELASEMAALLQERDILRRESVASFLGDNLECDLSARLEVLHQFRQNKKAPAGSAYFSLQTVDQAARQIQELAKRLQKSSDTPTAALKKDQQLALTKKILLTAYADRLCRRRGKTERALMVGGRGVKLQNETLVKNSEFFAALNGVEGSSDAETMVSLACGAEKDFVLDHFRNDIVKTRDVSFVEEKGQFFTREYRSLYGLPLEEPSLSPASATEVSEKLPQILADKFDLVLKTNEALSHWWERLQFLQQQEELNLDIEKLKVEAFTQACMGESKMQAVMEKDLCFFFESVLPPETANTLRREIPDRIEVPSGSKIRVIYPSDKPPYLEVRIQEVFGLMQTPKVYKQTIPITLHLLGPNFRPVQVTSNLESFWKNGYPEVRKELRIKYPKHQWPEDPADGIPEAKGRRRH</sequence>
<dbReference type="Pfam" id="PF08482">
    <property type="entry name" value="HrpB_C"/>
    <property type="match status" value="1"/>
</dbReference>
<dbReference type="KEGG" id="bba:Bd3108"/>